<reference evidence="4 6" key="1">
    <citation type="submission" date="2015-09" db="EMBL/GenBank/DDBJ databases">
        <authorList>
            <consortium name="Pathogen Informatics"/>
        </authorList>
    </citation>
    <scope>NUCLEOTIDE SEQUENCE [LARGE SCALE GENOMIC DNA]</scope>
    <source>
        <strain evidence="4 6">2789STDY5834939</strain>
    </source>
</reference>
<evidence type="ECO:0000313" key="4">
    <source>
        <dbReference type="EMBL" id="CUP37880.1"/>
    </source>
</evidence>
<name>A0A174MUJ4_9FIRM</name>
<gene>
    <name evidence="4" type="primary">rsmD</name>
    <name evidence="5" type="ORF">DXC40_07825</name>
    <name evidence="4" type="ORF">ERS852551_00618</name>
</gene>
<protein>
    <submittedName>
        <fullName evidence="5">16S rRNA (Guanine(966)-N(2))-methyltransferase RsmD</fullName>
        <ecNumber evidence="4 5">2.1.1.171</ecNumber>
    </submittedName>
    <submittedName>
        <fullName evidence="4">Ribosomal RNA small subunit methyltransferase D</fullName>
    </submittedName>
</protein>
<dbReference type="Proteomes" id="UP000095765">
    <property type="component" value="Unassembled WGS sequence"/>
</dbReference>
<dbReference type="OrthoDB" id="9803017at2"/>
<dbReference type="GeneID" id="72463111"/>
<evidence type="ECO:0000313" key="6">
    <source>
        <dbReference type="Proteomes" id="UP000095765"/>
    </source>
</evidence>
<dbReference type="GO" id="GO:0052913">
    <property type="term" value="F:16S rRNA (guanine(966)-N(2))-methyltransferase activity"/>
    <property type="evidence" value="ECO:0007669"/>
    <property type="project" value="UniProtKB-EC"/>
</dbReference>
<dbReference type="SUPFAM" id="SSF53335">
    <property type="entry name" value="S-adenosyl-L-methionine-dependent methyltransferases"/>
    <property type="match status" value="1"/>
</dbReference>
<dbReference type="RefSeq" id="WP_006873850.1">
    <property type="nucleotide sequence ID" value="NZ_CABIWA010000006.1"/>
</dbReference>
<dbReference type="Pfam" id="PF03602">
    <property type="entry name" value="Cons_hypoth95"/>
    <property type="match status" value="1"/>
</dbReference>
<feature type="region of interest" description="Disordered" evidence="3">
    <location>
        <begin position="1"/>
        <end position="24"/>
    </location>
</feature>
<dbReference type="NCBIfam" id="TIGR00095">
    <property type="entry name" value="16S rRNA (guanine(966)-N(2))-methyltransferase RsmD"/>
    <property type="match status" value="1"/>
</dbReference>
<evidence type="ECO:0000256" key="2">
    <source>
        <dbReference type="ARBA" id="ARBA00022679"/>
    </source>
</evidence>
<dbReference type="PANTHER" id="PTHR43542">
    <property type="entry name" value="METHYLTRANSFERASE"/>
    <property type="match status" value="1"/>
</dbReference>
<proteinExistence type="predicted"/>
<dbReference type="CDD" id="cd02440">
    <property type="entry name" value="AdoMet_MTases"/>
    <property type="match status" value="1"/>
</dbReference>
<evidence type="ECO:0000256" key="3">
    <source>
        <dbReference type="SAM" id="MobiDB-lite"/>
    </source>
</evidence>
<reference evidence="5 7" key="2">
    <citation type="submission" date="2018-08" db="EMBL/GenBank/DDBJ databases">
        <title>A genome reference for cultivated species of the human gut microbiota.</title>
        <authorList>
            <person name="Zou Y."/>
            <person name="Xue W."/>
            <person name="Luo G."/>
        </authorList>
    </citation>
    <scope>NUCLEOTIDE SEQUENCE [LARGE SCALE GENOMIC DNA]</scope>
    <source>
        <strain evidence="5 7">TF05-12AC</strain>
    </source>
</reference>
<dbReference type="InterPro" id="IPR004398">
    <property type="entry name" value="RNA_MeTrfase_RsmD"/>
</dbReference>
<dbReference type="EC" id="2.1.1.171" evidence="4 5"/>
<dbReference type="Proteomes" id="UP000260828">
    <property type="component" value="Unassembled WGS sequence"/>
</dbReference>
<evidence type="ECO:0000313" key="5">
    <source>
        <dbReference type="EMBL" id="RGE68244.1"/>
    </source>
</evidence>
<dbReference type="EMBL" id="CZBE01000003">
    <property type="protein sequence ID" value="CUP37880.1"/>
    <property type="molecule type" value="Genomic_DNA"/>
</dbReference>
<dbReference type="PIRSF" id="PIRSF004553">
    <property type="entry name" value="CHP00095"/>
    <property type="match status" value="1"/>
</dbReference>
<dbReference type="GO" id="GO:0003676">
    <property type="term" value="F:nucleic acid binding"/>
    <property type="evidence" value="ECO:0007669"/>
    <property type="project" value="InterPro"/>
</dbReference>
<keyword evidence="1 4" id="KW-0489">Methyltransferase</keyword>
<accession>A0A174MUJ4</accession>
<evidence type="ECO:0000313" key="7">
    <source>
        <dbReference type="Proteomes" id="UP000260828"/>
    </source>
</evidence>
<dbReference type="PANTHER" id="PTHR43542:SF1">
    <property type="entry name" value="METHYLTRANSFERASE"/>
    <property type="match status" value="1"/>
</dbReference>
<sequence>MRVITGTARGTRLEAPEGQQTRPTSDMAKEAVFSILHFELAGAAVLDLFAGSGQLGIEALSRGAKSCVFVDHSRAAQEVIRRNLAAAKLTPLGRVAAMDASSFLAGCRDRFDIALLDPPYDGGQLETALAGVAALMNDGGVIVCETDRRAEPPAMVGTFCIQKAYRYGRTKITTYRKRQEEDD</sequence>
<dbReference type="EMBL" id="QVME01000003">
    <property type="protein sequence ID" value="RGE68244.1"/>
    <property type="molecule type" value="Genomic_DNA"/>
</dbReference>
<dbReference type="AlphaFoldDB" id="A0A174MUJ4"/>
<keyword evidence="2 4" id="KW-0808">Transferase</keyword>
<evidence type="ECO:0000256" key="1">
    <source>
        <dbReference type="ARBA" id="ARBA00022603"/>
    </source>
</evidence>
<dbReference type="InterPro" id="IPR029063">
    <property type="entry name" value="SAM-dependent_MTases_sf"/>
</dbReference>
<organism evidence="4 6">
    <name type="scientific">Anaerotruncus colihominis</name>
    <dbReference type="NCBI Taxonomy" id="169435"/>
    <lineage>
        <taxon>Bacteria</taxon>
        <taxon>Bacillati</taxon>
        <taxon>Bacillota</taxon>
        <taxon>Clostridia</taxon>
        <taxon>Eubacteriales</taxon>
        <taxon>Oscillospiraceae</taxon>
        <taxon>Anaerotruncus</taxon>
    </lineage>
</organism>
<dbReference type="Gene3D" id="3.40.50.150">
    <property type="entry name" value="Vaccinia Virus protein VP39"/>
    <property type="match status" value="1"/>
</dbReference>
<dbReference type="InterPro" id="IPR002052">
    <property type="entry name" value="DNA_methylase_N6_adenine_CS"/>
</dbReference>
<dbReference type="PROSITE" id="PS00092">
    <property type="entry name" value="N6_MTASE"/>
    <property type="match status" value="1"/>
</dbReference>